<protein>
    <submittedName>
        <fullName evidence="3">Fibrocystin-L</fullName>
    </submittedName>
</protein>
<dbReference type="Gene3D" id="2.60.40.10">
    <property type="entry name" value="Immunoglobulins"/>
    <property type="match status" value="1"/>
</dbReference>
<dbReference type="OrthoDB" id="6374595at2759"/>
<sequence>MKKKEDEKGRKEEKYVNYYYYYNYYYYWSPTGSFSVSFPQEGTYHYAGPEIVGGLVMRGRINVVRPAHQVLKVAVMLGEQEATYQVEGSEAVTVSGCNPILETPLDGCDLPDLTIPDDGNLYFQFHTCYTPVVTSLASSTTHTVDGLSALEMLGGDSLTITGSGFGDADCQVEVSIGDASCTVTSASDTSVTCDLDDLENLRSGAYLPVTVKAINR</sequence>
<dbReference type="Proteomes" id="UP000324222">
    <property type="component" value="Unassembled WGS sequence"/>
</dbReference>
<evidence type="ECO:0000313" key="4">
    <source>
        <dbReference type="Proteomes" id="UP000324222"/>
    </source>
</evidence>
<comment type="caution">
    <text evidence="3">The sequence shown here is derived from an EMBL/GenBank/DDBJ whole genome shotgun (WGS) entry which is preliminary data.</text>
</comment>
<dbReference type="SUPFAM" id="SSF81296">
    <property type="entry name" value="E set domains"/>
    <property type="match status" value="1"/>
</dbReference>
<dbReference type="InterPro" id="IPR013783">
    <property type="entry name" value="Ig-like_fold"/>
</dbReference>
<evidence type="ECO:0000259" key="2">
    <source>
        <dbReference type="Pfam" id="PF01833"/>
    </source>
</evidence>
<dbReference type="AlphaFoldDB" id="A0A5B7KK11"/>
<name>A0A5B7KK11_PORTR</name>
<dbReference type="InterPro" id="IPR002909">
    <property type="entry name" value="IPT_dom"/>
</dbReference>
<evidence type="ECO:0000313" key="3">
    <source>
        <dbReference type="EMBL" id="MPD05648.1"/>
    </source>
</evidence>
<proteinExistence type="predicted"/>
<feature type="domain" description="IPT/TIG" evidence="2">
    <location>
        <begin position="153"/>
        <end position="203"/>
    </location>
</feature>
<dbReference type="InterPro" id="IPR052387">
    <property type="entry name" value="Fibrocystin"/>
</dbReference>
<dbReference type="CDD" id="cd00603">
    <property type="entry name" value="IPT_PCSR"/>
    <property type="match status" value="1"/>
</dbReference>
<reference evidence="3 4" key="1">
    <citation type="submission" date="2019-05" db="EMBL/GenBank/DDBJ databases">
        <title>Another draft genome of Portunus trituberculatus and its Hox gene families provides insights of decapod evolution.</title>
        <authorList>
            <person name="Jeong J.-H."/>
            <person name="Song I."/>
            <person name="Kim S."/>
            <person name="Choi T."/>
            <person name="Kim D."/>
            <person name="Ryu S."/>
            <person name="Kim W."/>
        </authorList>
    </citation>
    <scope>NUCLEOTIDE SEQUENCE [LARGE SCALE GENOMIC DNA]</scope>
    <source>
        <tissue evidence="3">Muscle</tissue>
    </source>
</reference>
<dbReference type="InterPro" id="IPR014756">
    <property type="entry name" value="Ig_E-set"/>
</dbReference>
<dbReference type="Pfam" id="PF01833">
    <property type="entry name" value="TIG"/>
    <property type="match status" value="1"/>
</dbReference>
<keyword evidence="4" id="KW-1185">Reference proteome</keyword>
<dbReference type="PANTHER" id="PTHR46769:SF2">
    <property type="entry name" value="FIBROCYSTIN-L ISOFORM 2 PRECURSOR-RELATED"/>
    <property type="match status" value="1"/>
</dbReference>
<accession>A0A5B7KK11</accession>
<gene>
    <name evidence="3" type="primary">PKHD1L1_0</name>
    <name evidence="3" type="ORF">E2C01_101403</name>
</gene>
<dbReference type="EMBL" id="VSRR010147020">
    <property type="protein sequence ID" value="MPD05648.1"/>
    <property type="molecule type" value="Genomic_DNA"/>
</dbReference>
<dbReference type="PANTHER" id="PTHR46769">
    <property type="entry name" value="POLYCYSTIC KIDNEY AND HEPATIC DISEASE 1 (AUTOSOMAL RECESSIVE)-LIKE 1"/>
    <property type="match status" value="1"/>
</dbReference>
<organism evidence="3 4">
    <name type="scientific">Portunus trituberculatus</name>
    <name type="common">Swimming crab</name>
    <name type="synonym">Neptunus trituberculatus</name>
    <dbReference type="NCBI Taxonomy" id="210409"/>
    <lineage>
        <taxon>Eukaryota</taxon>
        <taxon>Metazoa</taxon>
        <taxon>Ecdysozoa</taxon>
        <taxon>Arthropoda</taxon>
        <taxon>Crustacea</taxon>
        <taxon>Multicrustacea</taxon>
        <taxon>Malacostraca</taxon>
        <taxon>Eumalacostraca</taxon>
        <taxon>Eucarida</taxon>
        <taxon>Decapoda</taxon>
        <taxon>Pleocyemata</taxon>
        <taxon>Brachyura</taxon>
        <taxon>Eubrachyura</taxon>
        <taxon>Portunoidea</taxon>
        <taxon>Portunidae</taxon>
        <taxon>Portuninae</taxon>
        <taxon>Portunus</taxon>
    </lineage>
</organism>
<keyword evidence="1" id="KW-0732">Signal</keyword>
<evidence type="ECO:0000256" key="1">
    <source>
        <dbReference type="ARBA" id="ARBA00022729"/>
    </source>
</evidence>